<keyword evidence="2" id="KW-1185">Reference proteome</keyword>
<gene>
    <name evidence="1" type="ORF">RPERSI_LOCUS7427</name>
</gene>
<reference evidence="1" key="1">
    <citation type="submission" date="2021-06" db="EMBL/GenBank/DDBJ databases">
        <authorList>
            <person name="Kallberg Y."/>
            <person name="Tangrot J."/>
            <person name="Rosling A."/>
        </authorList>
    </citation>
    <scope>NUCLEOTIDE SEQUENCE</scope>
    <source>
        <strain evidence="1">MA461A</strain>
    </source>
</reference>
<organism evidence="1 2">
    <name type="scientific">Racocetra persica</name>
    <dbReference type="NCBI Taxonomy" id="160502"/>
    <lineage>
        <taxon>Eukaryota</taxon>
        <taxon>Fungi</taxon>
        <taxon>Fungi incertae sedis</taxon>
        <taxon>Mucoromycota</taxon>
        <taxon>Glomeromycotina</taxon>
        <taxon>Glomeromycetes</taxon>
        <taxon>Diversisporales</taxon>
        <taxon>Gigasporaceae</taxon>
        <taxon>Racocetra</taxon>
    </lineage>
</organism>
<protein>
    <submittedName>
        <fullName evidence="1">24367_t:CDS:1</fullName>
    </submittedName>
</protein>
<feature type="non-terminal residue" evidence="1">
    <location>
        <position position="713"/>
    </location>
</feature>
<evidence type="ECO:0000313" key="2">
    <source>
        <dbReference type="Proteomes" id="UP000789920"/>
    </source>
</evidence>
<accession>A0ACA9N7F6</accession>
<dbReference type="Proteomes" id="UP000789920">
    <property type="component" value="Unassembled WGS sequence"/>
</dbReference>
<name>A0ACA9N7F6_9GLOM</name>
<proteinExistence type="predicted"/>
<sequence>MANESGGSTIKKGDTTKLKTSHDSSAGSIDSQKRPSVSLLSAGLKRSESNTIKKEQGSEKSPTKKAFDRDIVQRRPSLSSKRMNSAKVAPATTSVQQHKPTQSSPLAVHRRNASNVTAIEVPQSSSSPAVAQKPNELQMKPSIPAFKNPRFATLGPKERKIMMEAWRAGVAKEQQQKDSTVENDEFNNVKTGNQSVVNNGSDSSTIKGTNWQEMPNSPVKAFVEEVLVDETNLSAAEAAAVANEVQHGLAGSGTKSARSCQASTSTHRNIPLLITTDVDGSKQEPQFSESPPNQNPYQLLFNLASYIMDRMKGTDLMALNRRLKRTFDILELTDLSNNLIENILNDVEGFREKFRWVEELCNNDEMKANQKMAFNDLNDSENEKNQKELFMFSPEYFLPLVHLLQDLLTEIGKLRMIINDVQVSYVQKVEENRRKAEEEFGKSVSGGKDDERVKRRGRAQSQSSDGGFGAYLSRVFGGVKEVQSVTPARHHSRRLSVDFLHDRDVSVGSIDTFAEDNYYIDRNLESYIRTPSTQRVHKRRESNDSSVGSFLRHGVISLFGGVGGSTSGKKNQKSDKTDNSVITKTKHVNILASSGHRRIASVDNGDIPPNFRHIRNSERRLSADVSTIPIISPSSTTIQYFGSEAAHASQPQRASMPPPIATTTPRQLRISTDNSNLESRLRQHLAATPQVNNNPLKAQNIDGDDGSIWDKFF</sequence>
<comment type="caution">
    <text evidence="1">The sequence shown here is derived from an EMBL/GenBank/DDBJ whole genome shotgun (WGS) entry which is preliminary data.</text>
</comment>
<evidence type="ECO:0000313" key="1">
    <source>
        <dbReference type="EMBL" id="CAG8639584.1"/>
    </source>
</evidence>
<dbReference type="EMBL" id="CAJVQC010012553">
    <property type="protein sequence ID" value="CAG8639584.1"/>
    <property type="molecule type" value="Genomic_DNA"/>
</dbReference>